<dbReference type="EMBL" id="CP134536">
    <property type="protein sequence ID" value="WNH12892.1"/>
    <property type="molecule type" value="Genomic_DNA"/>
</dbReference>
<gene>
    <name evidence="2" type="ORF">RHP49_01255</name>
</gene>
<feature type="signal peptide" evidence="1">
    <location>
        <begin position="1"/>
        <end position="18"/>
    </location>
</feature>
<evidence type="ECO:0000256" key="1">
    <source>
        <dbReference type="SAM" id="SignalP"/>
    </source>
</evidence>
<accession>A0ABY9Y4A6</accession>
<evidence type="ECO:0000313" key="2">
    <source>
        <dbReference type="EMBL" id="WNH12892.1"/>
    </source>
</evidence>
<evidence type="ECO:0000313" key="3">
    <source>
        <dbReference type="Proteomes" id="UP001303407"/>
    </source>
</evidence>
<keyword evidence="1" id="KW-0732">Signal</keyword>
<dbReference type="NCBIfam" id="TIGR04131">
    <property type="entry name" value="Bac_Flav_CTERM"/>
    <property type="match status" value="1"/>
</dbReference>
<reference evidence="2 3" key="1">
    <citation type="submission" date="2023-09" db="EMBL/GenBank/DDBJ databases">
        <title>Thalassobella suaedae gen. nov., sp. nov., a marine bacterium of the family Flavobacteriaceae isolated from a halophyte Suaeda japonica.</title>
        <authorList>
            <person name="Lee S.Y."/>
            <person name="Hwang C.Y."/>
        </authorList>
    </citation>
    <scope>NUCLEOTIDE SEQUENCE [LARGE SCALE GENOMIC DNA]</scope>
    <source>
        <strain evidence="2 3">HL-DH10</strain>
    </source>
</reference>
<keyword evidence="3" id="KW-1185">Reference proteome</keyword>
<feature type="chain" id="PRO_5045505823" evidence="1">
    <location>
        <begin position="19"/>
        <end position="910"/>
    </location>
</feature>
<dbReference type="Pfam" id="PF13585">
    <property type="entry name" value="CHU_C"/>
    <property type="match status" value="1"/>
</dbReference>
<organism evidence="2 3">
    <name type="scientific">Thalassobellus suaedae</name>
    <dbReference type="NCBI Taxonomy" id="3074124"/>
    <lineage>
        <taxon>Bacteria</taxon>
        <taxon>Pseudomonadati</taxon>
        <taxon>Bacteroidota</taxon>
        <taxon>Flavobacteriia</taxon>
        <taxon>Flavobacteriales</taxon>
        <taxon>Flavobacteriaceae</taxon>
        <taxon>Thalassobellus</taxon>
    </lineage>
</organism>
<dbReference type="Proteomes" id="UP001303407">
    <property type="component" value="Chromosome"/>
</dbReference>
<dbReference type="InterPro" id="IPR026341">
    <property type="entry name" value="T9SS_type_B"/>
</dbReference>
<name>A0ABY9Y4A6_9FLAO</name>
<dbReference type="RefSeq" id="WP_415862873.1">
    <property type="nucleotide sequence ID" value="NZ_CP134536.1"/>
</dbReference>
<protein>
    <submittedName>
        <fullName evidence="2">T9SS type B sorting domain-containing protein</fullName>
    </submittedName>
</protein>
<proteinExistence type="predicted"/>
<sequence length="910" mass="101105">MKKIIAVFLFINGIFCFAQKEASNWYFGNNAGITFNTDGSVTALNDGKLSTIEGCTSISDTNGNLLFYTDGITVYNKNHTVIANGLYGDPSSTQSAIIVPKPNDPNIYYIFTIDTSTGDDPDFGFNYSIIDISLNGGLGDITLKNSNLLQDSSEKISAVVKDCKTQSIWVITFANPTGAPTNIYNTFHAFEVSNSGINTIPISSTFADINIEDQRGYLKLSPDGTKMACANSRSGLYLYDFDASTGIVSNQTKLTISGRNTNPYGIEFSPNSQLLYIHASNDFFDFDNPSNNNIPSNHTSSLIQYNLLTSNIGASATIIDDRQLYRGGLQLGPDGKIYRALSSTYNSGTSYLGVIKDPNNLGLACNYVHNAINLAPNSSSQGLPPFITSFFSEKIDIINNNSNIFSTSLSLCEEETYTLIADDINGATYIWKRNDVVLPEESEFYLIVSQDGLYEVFIDPNTGECDKNLEGQAKITFNPNPMAYDYTLIQCDEDGIFGGFTRFNLNEATAYLTNNVTGLSVKFYTDIARTNEITNTISYNYNADNPKPIYIKVIDNVTNCFDVSELTLELNTTQFNNFSATALCDEINSEDGINTFNLNDITTEIQSFNNIAFPINYYRNYDDALLEENNLGTSFINTNHPYKQTIYARIENDNDCFGISEVYLTVNKLPEIEIEDLTYYCLNDFPKAITINAGIINDSPNNYTYNWSTGESTYDIDINEIGTYSVIVTNTNGCSKKRTIIVEPSNTASIENINIVDVTENNTITILVSGEGTYEYNLIDENNTRSRPYQESNIFENVAPGIYTANVMDIKNNCGSISQKVSVIGFPKVFTPNGDGYNDTWQVYGISNMFQPNSKILIFNRFGKLIKELNPLGEGWNGTFNGNILPSDDYWFSVKLQDGRVFKNHFTLKH</sequence>
<dbReference type="SUPFAM" id="SSF63829">
    <property type="entry name" value="Calcium-dependent phosphotriesterase"/>
    <property type="match status" value="1"/>
</dbReference>